<dbReference type="EMBL" id="LAZR01009007">
    <property type="protein sequence ID" value="KKM75266.1"/>
    <property type="molecule type" value="Genomic_DNA"/>
</dbReference>
<gene>
    <name evidence="1" type="ORF">LCGC14_1392000</name>
</gene>
<evidence type="ECO:0000313" key="1">
    <source>
        <dbReference type="EMBL" id="KKM75266.1"/>
    </source>
</evidence>
<reference evidence="1" key="1">
    <citation type="journal article" date="2015" name="Nature">
        <title>Complex archaea that bridge the gap between prokaryotes and eukaryotes.</title>
        <authorList>
            <person name="Spang A."/>
            <person name="Saw J.H."/>
            <person name="Jorgensen S.L."/>
            <person name="Zaremba-Niedzwiedzka K."/>
            <person name="Martijn J."/>
            <person name="Lind A.E."/>
            <person name="van Eijk R."/>
            <person name="Schleper C."/>
            <person name="Guy L."/>
            <person name="Ettema T.J."/>
        </authorList>
    </citation>
    <scope>NUCLEOTIDE SEQUENCE</scope>
</reference>
<protein>
    <submittedName>
        <fullName evidence="1">Uncharacterized protein</fullName>
    </submittedName>
</protein>
<sequence length="43" mass="5102">MNILYFKKDGLEIIKSEQVEWTNNLSCVQKYGQLEDPSKIIER</sequence>
<accession>A0A0F9KKJ7</accession>
<comment type="caution">
    <text evidence="1">The sequence shown here is derived from an EMBL/GenBank/DDBJ whole genome shotgun (WGS) entry which is preliminary data.</text>
</comment>
<name>A0A0F9KKJ7_9ZZZZ</name>
<organism evidence="1">
    <name type="scientific">marine sediment metagenome</name>
    <dbReference type="NCBI Taxonomy" id="412755"/>
    <lineage>
        <taxon>unclassified sequences</taxon>
        <taxon>metagenomes</taxon>
        <taxon>ecological metagenomes</taxon>
    </lineage>
</organism>
<dbReference type="AlphaFoldDB" id="A0A0F9KKJ7"/>
<proteinExistence type="predicted"/>